<dbReference type="CDD" id="cd01949">
    <property type="entry name" value="GGDEF"/>
    <property type="match status" value="1"/>
</dbReference>
<keyword evidence="4" id="KW-1185">Reference proteome</keyword>
<evidence type="ECO:0000313" key="4">
    <source>
        <dbReference type="Proteomes" id="UP000463939"/>
    </source>
</evidence>
<dbReference type="Gene3D" id="3.30.450.20">
    <property type="entry name" value="PAS domain"/>
    <property type="match status" value="2"/>
</dbReference>
<dbReference type="Pfam" id="PF01590">
    <property type="entry name" value="GAF"/>
    <property type="match status" value="1"/>
</dbReference>
<dbReference type="SUPFAM" id="SSF141868">
    <property type="entry name" value="EAL domain-like"/>
    <property type="match status" value="1"/>
</dbReference>
<protein>
    <recommendedName>
        <fullName evidence="5">EAL domain-containing protein</fullName>
    </recommendedName>
</protein>
<dbReference type="SUPFAM" id="SSF55073">
    <property type="entry name" value="Nucleotide cyclase"/>
    <property type="match status" value="1"/>
</dbReference>
<dbReference type="Pfam" id="PF00990">
    <property type="entry name" value="GGDEF"/>
    <property type="match status" value="1"/>
</dbReference>
<organism evidence="3 4">
    <name type="scientific">Sulfuriferula nivalis</name>
    <dbReference type="NCBI Taxonomy" id="2675298"/>
    <lineage>
        <taxon>Bacteria</taxon>
        <taxon>Pseudomonadati</taxon>
        <taxon>Pseudomonadota</taxon>
        <taxon>Betaproteobacteria</taxon>
        <taxon>Nitrosomonadales</taxon>
        <taxon>Sulfuricellaceae</taxon>
        <taxon>Sulfuriferula</taxon>
    </lineage>
</organism>
<dbReference type="InterPro" id="IPR035919">
    <property type="entry name" value="EAL_sf"/>
</dbReference>
<dbReference type="RefSeq" id="WP_162085981.1">
    <property type="nucleotide sequence ID" value="NZ_AP021881.1"/>
</dbReference>
<dbReference type="SMART" id="SM00052">
    <property type="entry name" value="EAL"/>
    <property type="match status" value="1"/>
</dbReference>
<feature type="domain" description="EAL" evidence="1">
    <location>
        <begin position="622"/>
        <end position="874"/>
    </location>
</feature>
<dbReference type="PANTHER" id="PTHR44757:SF2">
    <property type="entry name" value="BIOFILM ARCHITECTURE MAINTENANCE PROTEIN MBAA"/>
    <property type="match status" value="1"/>
</dbReference>
<dbReference type="InterPro" id="IPR001633">
    <property type="entry name" value="EAL_dom"/>
</dbReference>
<dbReference type="Gene3D" id="3.30.450.40">
    <property type="match status" value="1"/>
</dbReference>
<dbReference type="AlphaFoldDB" id="A0A809RNH8"/>
<dbReference type="EMBL" id="AP021881">
    <property type="protein sequence ID" value="BBP02334.1"/>
    <property type="molecule type" value="Genomic_DNA"/>
</dbReference>
<dbReference type="InterPro" id="IPR003018">
    <property type="entry name" value="GAF"/>
</dbReference>
<dbReference type="Gene3D" id="3.30.70.270">
    <property type="match status" value="1"/>
</dbReference>
<dbReference type="Pfam" id="PF00563">
    <property type="entry name" value="EAL"/>
    <property type="match status" value="1"/>
</dbReference>
<dbReference type="InterPro" id="IPR000160">
    <property type="entry name" value="GGDEF_dom"/>
</dbReference>
<dbReference type="SUPFAM" id="SSF55781">
    <property type="entry name" value="GAF domain-like"/>
    <property type="match status" value="1"/>
</dbReference>
<accession>A0A809RNH8</accession>
<name>A0A809RNH8_9PROT</name>
<dbReference type="InterPro" id="IPR029016">
    <property type="entry name" value="GAF-like_dom_sf"/>
</dbReference>
<sequence>MHTSNLISNNTPLPLTEELALYKRYLKMLEHIAGLLLEKTSEQSLSGVLRLLSETTGVGCCALFLNKTNQHDQQIAKLNCTWSTGEAVSRLSNFDHFRELEFQRYPLLFDALQVGMVFCKHLPELSPAEAALFATQNIQTALCVPLLMDDEMEGFIGLFSQHTARNWHTVEIDVICAVANSIALALTRKQAEQSLEVNAHRLRTLVGSTEDMIIEYDQNHQILNVWTDNHAFPITLENHAQGLALEIALPYNMAQAILSASTKLRTQQHRETFEFTLRIHDEDRFFLGRLQTIPAETTDMRNTVALIRDISDLMHEEAQRLSMLETLNLLEEAIIDLSTDGLLLNFSAAWGKLLDVPADREYTHIGQPLTTFVCKEDRAALAAVIQQLAVGKLHSQVIRFRLLHGEEPIWIEAHLLAHHGHKHEITGLRGVLRDITTSHLQERRITQLALHDALTQLPNRILLEDHLQQAIARATRTNDKVALGFIDLDHFKHINDTMGHKAGDTVLVTLSQRLSAVLRSVDTLSRWGGDEFVVLLPEANNEAHIRNIAERLRDAARASIDIDGNETKLTISIGFAIYPDDADSAETLMSVADHTMFHAKGVGRNNVQFFQDIHDKTLDRENVLMQTRLSHAIHNKTIQVFFQPVVDTRTQEIVSFEALARWHDDENGWIPPATFIPMAEHLGIIQELGDQVFDHTLQRLQVWHETHGKIQASVNISRAQLFTPAFVQNLLDKVQHYGLQPQDVILEITESVALLDLSYESKRLQELHDAGFTLAIDDFGTGYSALSQLHAMPIDILKIDSSFTSRLDTTDGQRIVQAIVQMADALSLKMIVEGVESDTTVQYLQSIGVHYIQGHFFSEASPAGVCQLLLQESVSLFS</sequence>
<evidence type="ECO:0000259" key="1">
    <source>
        <dbReference type="PROSITE" id="PS50883"/>
    </source>
</evidence>
<dbReference type="FunFam" id="3.30.70.270:FF:000001">
    <property type="entry name" value="Diguanylate cyclase domain protein"/>
    <property type="match status" value="1"/>
</dbReference>
<proteinExistence type="predicted"/>
<dbReference type="KEGG" id="sniv:SFSGTM_30420"/>
<dbReference type="Gene3D" id="3.20.20.450">
    <property type="entry name" value="EAL domain"/>
    <property type="match status" value="1"/>
</dbReference>
<dbReference type="SMART" id="SM00267">
    <property type="entry name" value="GGDEF"/>
    <property type="match status" value="1"/>
</dbReference>
<dbReference type="CDD" id="cd00130">
    <property type="entry name" value="PAS"/>
    <property type="match status" value="1"/>
</dbReference>
<dbReference type="InterPro" id="IPR043128">
    <property type="entry name" value="Rev_trsase/Diguanyl_cyclase"/>
</dbReference>
<dbReference type="CDD" id="cd01948">
    <property type="entry name" value="EAL"/>
    <property type="match status" value="1"/>
</dbReference>
<dbReference type="SMART" id="SM00065">
    <property type="entry name" value="GAF"/>
    <property type="match status" value="1"/>
</dbReference>
<dbReference type="PROSITE" id="PS50887">
    <property type="entry name" value="GGDEF"/>
    <property type="match status" value="1"/>
</dbReference>
<dbReference type="GO" id="GO:0003824">
    <property type="term" value="F:catalytic activity"/>
    <property type="evidence" value="ECO:0007669"/>
    <property type="project" value="UniProtKB-ARBA"/>
</dbReference>
<dbReference type="PANTHER" id="PTHR44757">
    <property type="entry name" value="DIGUANYLATE CYCLASE DGCP"/>
    <property type="match status" value="1"/>
</dbReference>
<dbReference type="InterPro" id="IPR029787">
    <property type="entry name" value="Nucleotide_cyclase"/>
</dbReference>
<evidence type="ECO:0008006" key="5">
    <source>
        <dbReference type="Google" id="ProtNLM"/>
    </source>
</evidence>
<evidence type="ECO:0000313" key="3">
    <source>
        <dbReference type="EMBL" id="BBP02334.1"/>
    </source>
</evidence>
<dbReference type="SUPFAM" id="SSF55785">
    <property type="entry name" value="PYP-like sensor domain (PAS domain)"/>
    <property type="match status" value="1"/>
</dbReference>
<dbReference type="InterPro" id="IPR052155">
    <property type="entry name" value="Biofilm_reg_signaling"/>
</dbReference>
<reference evidence="4" key="1">
    <citation type="submission" date="2019-11" db="EMBL/GenBank/DDBJ databases">
        <title>Isolation and characterization of a novel species in the genus Sulfuriferula.</title>
        <authorList>
            <person name="Mochizuki J."/>
            <person name="Kojima H."/>
            <person name="Fukui M."/>
        </authorList>
    </citation>
    <scope>NUCLEOTIDE SEQUENCE [LARGE SCALE GENOMIC DNA]</scope>
    <source>
        <strain evidence="4">SGTM</strain>
    </source>
</reference>
<dbReference type="PROSITE" id="PS50883">
    <property type="entry name" value="EAL"/>
    <property type="match status" value="1"/>
</dbReference>
<evidence type="ECO:0000259" key="2">
    <source>
        <dbReference type="PROSITE" id="PS50887"/>
    </source>
</evidence>
<dbReference type="InterPro" id="IPR035965">
    <property type="entry name" value="PAS-like_dom_sf"/>
</dbReference>
<dbReference type="NCBIfam" id="TIGR00254">
    <property type="entry name" value="GGDEF"/>
    <property type="match status" value="1"/>
</dbReference>
<feature type="domain" description="GGDEF" evidence="2">
    <location>
        <begin position="479"/>
        <end position="612"/>
    </location>
</feature>
<gene>
    <name evidence="3" type="ORF">SFSGTM_30420</name>
</gene>
<dbReference type="Proteomes" id="UP000463939">
    <property type="component" value="Chromosome"/>
</dbReference>
<dbReference type="InterPro" id="IPR000014">
    <property type="entry name" value="PAS"/>
</dbReference>